<sequence>MVKMDSKNLESRVQKLCREVRELSLGSNGEIDRLEGPLVPIRFLREYVMPGKPCIITGAVNHWKALQLWSNHYLASVLRDQDVSIYFTPNGFADSVVDLQEMHSQFNCQLEKTENEEDEVSFSKQQINDRCVGNDLTAEEPRFWFVTSHVEKIPFPEALREIVEVNKSGRGVAYAQHQNNCFLSEFGLLASDAEVHIPWATEAFGGLPEAVNLWIGNEKGVTSFHKDHYENMYVMVAGEKHFTLLPPVDVHRLYVRSYPSASFKRSQDGKTFSIEKNLPIAMVPWASVDPYPSALKEEHAIKLFPRYFQGELPFTCTLKAGEILYLPSMWFHHVMQTPDMEGRTIAINYWYDMQFDIKYAYFNFLDSFDCANGTSSSLSDL</sequence>
<organism evidence="1 2">
    <name type="scientific">Diphasiastrum complanatum</name>
    <name type="common">Issler's clubmoss</name>
    <name type="synonym">Lycopodium complanatum</name>
    <dbReference type="NCBI Taxonomy" id="34168"/>
    <lineage>
        <taxon>Eukaryota</taxon>
        <taxon>Viridiplantae</taxon>
        <taxon>Streptophyta</taxon>
        <taxon>Embryophyta</taxon>
        <taxon>Tracheophyta</taxon>
        <taxon>Lycopodiopsida</taxon>
        <taxon>Lycopodiales</taxon>
        <taxon>Lycopodiaceae</taxon>
        <taxon>Lycopodioideae</taxon>
        <taxon>Diphasiastrum</taxon>
    </lineage>
</organism>
<reference evidence="2" key="1">
    <citation type="journal article" date="2024" name="Proc. Natl. Acad. Sci. U.S.A.">
        <title>Extraordinary preservation of gene collinearity over three hundred million years revealed in homosporous lycophytes.</title>
        <authorList>
            <person name="Li C."/>
            <person name="Wickell D."/>
            <person name="Kuo L.Y."/>
            <person name="Chen X."/>
            <person name="Nie B."/>
            <person name="Liao X."/>
            <person name="Peng D."/>
            <person name="Ji J."/>
            <person name="Jenkins J."/>
            <person name="Williams M."/>
            <person name="Shu S."/>
            <person name="Plott C."/>
            <person name="Barry K."/>
            <person name="Rajasekar S."/>
            <person name="Grimwood J."/>
            <person name="Han X."/>
            <person name="Sun S."/>
            <person name="Hou Z."/>
            <person name="He W."/>
            <person name="Dai G."/>
            <person name="Sun C."/>
            <person name="Schmutz J."/>
            <person name="Leebens-Mack J.H."/>
            <person name="Li F.W."/>
            <person name="Wang L."/>
        </authorList>
    </citation>
    <scope>NUCLEOTIDE SEQUENCE [LARGE SCALE GENOMIC DNA]</scope>
    <source>
        <strain evidence="2">cv. PW_Plant_1</strain>
    </source>
</reference>
<gene>
    <name evidence="1" type="ORF">O6H91_07G026400</name>
</gene>
<dbReference type="Proteomes" id="UP001162992">
    <property type="component" value="Chromosome 7"/>
</dbReference>
<evidence type="ECO:0000313" key="1">
    <source>
        <dbReference type="EMBL" id="KAJ7548775.1"/>
    </source>
</evidence>
<dbReference type="EMBL" id="CM055098">
    <property type="protein sequence ID" value="KAJ7548775.1"/>
    <property type="molecule type" value="Genomic_DNA"/>
</dbReference>
<proteinExistence type="predicted"/>
<name>A0ACC2D3B2_DIPCM</name>
<keyword evidence="2" id="KW-1185">Reference proteome</keyword>
<accession>A0ACC2D3B2</accession>
<evidence type="ECO:0000313" key="2">
    <source>
        <dbReference type="Proteomes" id="UP001162992"/>
    </source>
</evidence>
<comment type="caution">
    <text evidence="1">The sequence shown here is derived from an EMBL/GenBank/DDBJ whole genome shotgun (WGS) entry which is preliminary data.</text>
</comment>
<protein>
    <submittedName>
        <fullName evidence="1">Uncharacterized protein</fullName>
    </submittedName>
</protein>